<name>A0A1I7U6K4_9PELO</name>
<dbReference type="AlphaFoldDB" id="A0A1I7U6K4"/>
<evidence type="ECO:0000313" key="1">
    <source>
        <dbReference type="Proteomes" id="UP000095282"/>
    </source>
</evidence>
<dbReference type="eggNOG" id="ENOG502TJU6">
    <property type="taxonomic scope" value="Eukaryota"/>
</dbReference>
<protein>
    <submittedName>
        <fullName evidence="2">F-box domain-containing protein</fullName>
    </submittedName>
</protein>
<sequence>MAQISEETVQFFLKHEYFKMNSAEQAHQNLEKLMRSMTDDDKRRFNDLEIDPVNVAPPIGPWPPHEEIKRNTVVVYLARWYFENRDPSDSDDSEVDSEENSSNDVIIRIRRLYTVFAEQEVYQIWKSDRVLSFETIYILLTIRRIARERISKWINLPWFSLSIETRYRAILFEIWDASRENILKIIYESCEGGCRVYNNLIGTTVKKIKYQTLAATDFFFLVQHPNMTLRNLKFNINVKPYYGFPFLSFYWKIQKLLRTLGHKVKVLKFEMRFFEMIEHRTRDQALVMTVLPYLEVYELIKLRPISGGNIILSPLISETIAWKTCRVLDINDPKIWVTSYSQVTGFTDLYLVLPNDDLLDMMEAFGRYLAPPNDLPLPWSNPTVHWRCVIHGRYNRVSVRHQFEIYKRERKRELQNIKYEVWDIVWKPDKMETVIYIRNMRKELITYIDD</sequence>
<dbReference type="WBParaSite" id="Csp11.Scaffold629.g15375.t1">
    <property type="protein sequence ID" value="Csp11.Scaffold629.g15375.t1"/>
    <property type="gene ID" value="Csp11.Scaffold629.g15375"/>
</dbReference>
<keyword evidence="1" id="KW-1185">Reference proteome</keyword>
<evidence type="ECO:0000313" key="2">
    <source>
        <dbReference type="WBParaSite" id="Csp11.Scaffold629.g15375.t1"/>
    </source>
</evidence>
<dbReference type="Proteomes" id="UP000095282">
    <property type="component" value="Unplaced"/>
</dbReference>
<organism evidence="1 2">
    <name type="scientific">Caenorhabditis tropicalis</name>
    <dbReference type="NCBI Taxonomy" id="1561998"/>
    <lineage>
        <taxon>Eukaryota</taxon>
        <taxon>Metazoa</taxon>
        <taxon>Ecdysozoa</taxon>
        <taxon>Nematoda</taxon>
        <taxon>Chromadorea</taxon>
        <taxon>Rhabditida</taxon>
        <taxon>Rhabditina</taxon>
        <taxon>Rhabditomorpha</taxon>
        <taxon>Rhabditoidea</taxon>
        <taxon>Rhabditidae</taxon>
        <taxon>Peloderinae</taxon>
        <taxon>Caenorhabditis</taxon>
    </lineage>
</organism>
<proteinExistence type="predicted"/>
<accession>A0A1I7U6K4</accession>
<reference evidence="2" key="1">
    <citation type="submission" date="2016-11" db="UniProtKB">
        <authorList>
            <consortium name="WormBaseParasite"/>
        </authorList>
    </citation>
    <scope>IDENTIFICATION</scope>
</reference>